<dbReference type="EMBL" id="BAABGT010000077">
    <property type="protein sequence ID" value="GAA4553882.1"/>
    <property type="molecule type" value="Genomic_DNA"/>
</dbReference>
<dbReference type="InterPro" id="IPR001647">
    <property type="entry name" value="HTH_TetR"/>
</dbReference>
<dbReference type="SUPFAM" id="SSF46689">
    <property type="entry name" value="Homeodomain-like"/>
    <property type="match status" value="1"/>
</dbReference>
<evidence type="ECO:0000313" key="4">
    <source>
        <dbReference type="EMBL" id="GAA4553882.1"/>
    </source>
</evidence>
<proteinExistence type="predicted"/>
<evidence type="ECO:0000313" key="5">
    <source>
        <dbReference type="Proteomes" id="UP001501598"/>
    </source>
</evidence>
<dbReference type="InterPro" id="IPR036271">
    <property type="entry name" value="Tet_transcr_reg_TetR-rel_C_sf"/>
</dbReference>
<keyword evidence="5" id="KW-1185">Reference proteome</keyword>
<dbReference type="SUPFAM" id="SSF48498">
    <property type="entry name" value="Tetracyclin repressor-like, C-terminal domain"/>
    <property type="match status" value="1"/>
</dbReference>
<reference evidence="5" key="1">
    <citation type="journal article" date="2019" name="Int. J. Syst. Evol. Microbiol.">
        <title>The Global Catalogue of Microorganisms (GCM) 10K type strain sequencing project: providing services to taxonomists for standard genome sequencing and annotation.</title>
        <authorList>
            <consortium name="The Broad Institute Genomics Platform"/>
            <consortium name="The Broad Institute Genome Sequencing Center for Infectious Disease"/>
            <person name="Wu L."/>
            <person name="Ma J."/>
        </authorList>
    </citation>
    <scope>NUCLEOTIDE SEQUENCE [LARGE SCALE GENOMIC DNA]</scope>
    <source>
        <strain evidence="5">JCM 17906</strain>
    </source>
</reference>
<protein>
    <recommendedName>
        <fullName evidence="3">HTH tetR-type domain-containing protein</fullName>
    </recommendedName>
</protein>
<dbReference type="PANTHER" id="PTHR30055">
    <property type="entry name" value="HTH-TYPE TRANSCRIPTIONAL REGULATOR RUTR"/>
    <property type="match status" value="1"/>
</dbReference>
<name>A0ABP8RYW7_9PSEU</name>
<accession>A0ABP8RYW7</accession>
<feature type="DNA-binding region" description="H-T-H motif" evidence="2">
    <location>
        <begin position="38"/>
        <end position="57"/>
    </location>
</feature>
<dbReference type="RefSeq" id="WP_345423595.1">
    <property type="nucleotide sequence ID" value="NZ_BAABGT010000077.1"/>
</dbReference>
<evidence type="ECO:0000256" key="2">
    <source>
        <dbReference type="PROSITE-ProRule" id="PRU00335"/>
    </source>
</evidence>
<dbReference type="PROSITE" id="PS50977">
    <property type="entry name" value="HTH_TETR_2"/>
    <property type="match status" value="1"/>
</dbReference>
<dbReference type="Gene3D" id="1.10.357.10">
    <property type="entry name" value="Tetracycline Repressor, domain 2"/>
    <property type="match status" value="1"/>
</dbReference>
<feature type="domain" description="HTH tetR-type" evidence="3">
    <location>
        <begin position="15"/>
        <end position="75"/>
    </location>
</feature>
<dbReference type="PANTHER" id="PTHR30055:SF220">
    <property type="entry name" value="TETR-FAMILY REGULATORY PROTEIN"/>
    <property type="match status" value="1"/>
</dbReference>
<evidence type="ECO:0000259" key="3">
    <source>
        <dbReference type="PROSITE" id="PS50977"/>
    </source>
</evidence>
<dbReference type="PRINTS" id="PR00455">
    <property type="entry name" value="HTHTETR"/>
</dbReference>
<dbReference type="InterPro" id="IPR009057">
    <property type="entry name" value="Homeodomain-like_sf"/>
</dbReference>
<dbReference type="Pfam" id="PF00440">
    <property type="entry name" value="TetR_N"/>
    <property type="match status" value="1"/>
</dbReference>
<dbReference type="Proteomes" id="UP001501598">
    <property type="component" value="Unassembled WGS sequence"/>
</dbReference>
<organism evidence="4 5">
    <name type="scientific">Pseudonocardia xishanensis</name>
    <dbReference type="NCBI Taxonomy" id="630995"/>
    <lineage>
        <taxon>Bacteria</taxon>
        <taxon>Bacillati</taxon>
        <taxon>Actinomycetota</taxon>
        <taxon>Actinomycetes</taxon>
        <taxon>Pseudonocardiales</taxon>
        <taxon>Pseudonocardiaceae</taxon>
        <taxon>Pseudonocardia</taxon>
    </lineage>
</organism>
<dbReference type="InterPro" id="IPR050109">
    <property type="entry name" value="HTH-type_TetR-like_transc_reg"/>
</dbReference>
<sequence length="205" mass="22745">MLGTPTQTWQDRRRAAARREVLAAAWEVARRDGLGGLTLRAVADRVGMRPPSLYTHFASKHALYDAMFRQAWSEFDERFAALELPADPRAAVHGIARFYVDFALADLPRHQLMDQRVIPDFTPSPESYAPSQRAMERMVGRFRALQGVALAEADVDLFVAAVGGVVAAQWSNDPGGDRYTRLLGRLVDLLADDLGLPTTTPREDP</sequence>
<keyword evidence="1 2" id="KW-0238">DNA-binding</keyword>
<evidence type="ECO:0000256" key="1">
    <source>
        <dbReference type="ARBA" id="ARBA00023125"/>
    </source>
</evidence>
<comment type="caution">
    <text evidence="4">The sequence shown here is derived from an EMBL/GenBank/DDBJ whole genome shotgun (WGS) entry which is preliminary data.</text>
</comment>
<gene>
    <name evidence="4" type="ORF">GCM10023175_50810</name>
</gene>